<keyword evidence="1" id="KW-0812">Transmembrane</keyword>
<keyword evidence="1" id="KW-1133">Transmembrane helix</keyword>
<proteinExistence type="predicted"/>
<feature type="signal peptide" evidence="2">
    <location>
        <begin position="1"/>
        <end position="29"/>
    </location>
</feature>
<keyword evidence="2" id="KW-0732">Signal</keyword>
<organism evidence="3 4">
    <name type="scientific">Paenibacillus piri</name>
    <dbReference type="NCBI Taxonomy" id="2547395"/>
    <lineage>
        <taxon>Bacteria</taxon>
        <taxon>Bacillati</taxon>
        <taxon>Bacillota</taxon>
        <taxon>Bacilli</taxon>
        <taxon>Bacillales</taxon>
        <taxon>Paenibacillaceae</taxon>
        <taxon>Paenibacillus</taxon>
    </lineage>
</organism>
<evidence type="ECO:0000256" key="1">
    <source>
        <dbReference type="SAM" id="Phobius"/>
    </source>
</evidence>
<keyword evidence="1" id="KW-0472">Membrane</keyword>
<feature type="chain" id="PRO_5021029639" evidence="2">
    <location>
        <begin position="30"/>
        <end position="518"/>
    </location>
</feature>
<reference evidence="3 4" key="1">
    <citation type="submission" date="2019-03" db="EMBL/GenBank/DDBJ databases">
        <title>This is whole genome sequence of Paenibacillus sp MS74 strain.</title>
        <authorList>
            <person name="Trinh H.N."/>
        </authorList>
    </citation>
    <scope>NUCLEOTIDE SEQUENCE [LARGE SCALE GENOMIC DNA]</scope>
    <source>
        <strain evidence="3 4">MS74</strain>
    </source>
</reference>
<sequence>MKKLPIVVKRLFIGTFALSSVLVASSVSAAEDQPQPIVEQVQIEAPTDSVETPLSISNEMVQPPPTIDNTTRVVKDGIHLDVLYNAQAFIPEFTLELWSVTEDKPISSAVGNSKNYDKVKGAYHLIFNHPSGFKLGDELAFILRKADGVVEYIKFQSEKPNEKGQYTFNNLERDTNYLFPIDSFTYFEGEEGNEKAISDLIATNLHPIKASLQTNSKKIGLLLQSESGTPLKKTPIDIKLLNNKGAFKQTSDDDGMVWIDSNKLTWKFLVSSPGKVVNGSNKFEVELPQVVVIGQQKEAITIPVVFQNEVAAQTSNVKVNLSPVGNTDLSTSWTEVDVTLSSSDGVSSAFTLNPENKTISGLPDGTYKVTVEGKYANASLKSDSINVKNGSASLDVQLKPKYTLEIDKDGKPFSFTVINVEKIAEKIYKGKDAITYGVTPGESFMIKDNDTGKIDNVFIDPKSEHTKVILGGGVVFGGSATIPHTGDSIVWDIICFVASVLGAALVFVKMRRKTKNAN</sequence>
<dbReference type="Proteomes" id="UP000295636">
    <property type="component" value="Unassembled WGS sequence"/>
</dbReference>
<protein>
    <submittedName>
        <fullName evidence="3">Uncharacterized protein</fullName>
    </submittedName>
</protein>
<dbReference type="RefSeq" id="WP_133225576.1">
    <property type="nucleotide sequence ID" value="NZ_SMRT01000001.1"/>
</dbReference>
<keyword evidence="4" id="KW-1185">Reference proteome</keyword>
<evidence type="ECO:0000313" key="4">
    <source>
        <dbReference type="Proteomes" id="UP000295636"/>
    </source>
</evidence>
<evidence type="ECO:0000313" key="3">
    <source>
        <dbReference type="EMBL" id="TDG00866.1"/>
    </source>
</evidence>
<feature type="transmembrane region" description="Helical" evidence="1">
    <location>
        <begin position="489"/>
        <end position="508"/>
    </location>
</feature>
<dbReference type="OrthoDB" id="2541714at2"/>
<dbReference type="EMBL" id="SMRT01000001">
    <property type="protein sequence ID" value="TDG00866.1"/>
    <property type="molecule type" value="Genomic_DNA"/>
</dbReference>
<dbReference type="AlphaFoldDB" id="A0A4R5L048"/>
<gene>
    <name evidence="3" type="ORF">E1757_04450</name>
</gene>
<name>A0A4R5L048_9BACL</name>
<accession>A0A4R5L048</accession>
<evidence type="ECO:0000256" key="2">
    <source>
        <dbReference type="SAM" id="SignalP"/>
    </source>
</evidence>
<comment type="caution">
    <text evidence="3">The sequence shown here is derived from an EMBL/GenBank/DDBJ whole genome shotgun (WGS) entry which is preliminary data.</text>
</comment>